<dbReference type="Proteomes" id="UP000316079">
    <property type="component" value="Unassembled WGS sequence"/>
</dbReference>
<keyword evidence="2" id="KW-1185">Reference proteome</keyword>
<dbReference type="AlphaFoldDB" id="A0A553RNM0"/>
<evidence type="ECO:0000313" key="2">
    <source>
        <dbReference type="Proteomes" id="UP000316079"/>
    </source>
</evidence>
<name>A0A553RNM0_9TELE</name>
<evidence type="ECO:0000313" key="1">
    <source>
        <dbReference type="EMBL" id="TRZ03779.1"/>
    </source>
</evidence>
<protein>
    <submittedName>
        <fullName evidence="1">Uncharacterized protein</fullName>
    </submittedName>
</protein>
<organism evidence="1 2">
    <name type="scientific">Danionella cerebrum</name>
    <dbReference type="NCBI Taxonomy" id="2873325"/>
    <lineage>
        <taxon>Eukaryota</taxon>
        <taxon>Metazoa</taxon>
        <taxon>Chordata</taxon>
        <taxon>Craniata</taxon>
        <taxon>Vertebrata</taxon>
        <taxon>Euteleostomi</taxon>
        <taxon>Actinopterygii</taxon>
        <taxon>Neopterygii</taxon>
        <taxon>Teleostei</taxon>
        <taxon>Ostariophysi</taxon>
        <taxon>Cypriniformes</taxon>
        <taxon>Danionidae</taxon>
        <taxon>Danioninae</taxon>
        <taxon>Danionella</taxon>
    </lineage>
</organism>
<proteinExistence type="predicted"/>
<accession>A0A553RNM0</accession>
<dbReference type="EMBL" id="SRMA01003627">
    <property type="protein sequence ID" value="TRZ03779.1"/>
    <property type="molecule type" value="Genomic_DNA"/>
</dbReference>
<sequence>MVWGPEKQAAVLPSVTLNRSPPKTGAGLHTLKFTHGRWLSRGLQGGSELFCYISIHEEDEFALHWCGLKDCSAKINGSGNISWSHAAGGAGVSPPGDAHTDGESVPLKQRLALYQAAATKEERSPSVVSINMATDIDI</sequence>
<comment type="caution">
    <text evidence="1">The sequence shown here is derived from an EMBL/GenBank/DDBJ whole genome shotgun (WGS) entry which is preliminary data.</text>
</comment>
<reference evidence="1 2" key="1">
    <citation type="journal article" date="2019" name="Sci. Data">
        <title>Hybrid genome assembly and annotation of Danionella translucida.</title>
        <authorList>
            <person name="Kadobianskyi M."/>
            <person name="Schulze L."/>
            <person name="Schuelke M."/>
            <person name="Judkewitz B."/>
        </authorList>
    </citation>
    <scope>NUCLEOTIDE SEQUENCE [LARGE SCALE GENOMIC DNA]</scope>
    <source>
        <strain evidence="1 2">Bolton</strain>
    </source>
</reference>
<gene>
    <name evidence="1" type="ORF">DNTS_004380</name>
</gene>